<reference evidence="1" key="1">
    <citation type="submission" date="2022-07" db="EMBL/GenBank/DDBJ databases">
        <title>Chromosome-level genome of Muraenolepis orangiensis.</title>
        <authorList>
            <person name="Kim J."/>
        </authorList>
    </citation>
    <scope>NUCLEOTIDE SEQUENCE</scope>
    <source>
        <strain evidence="1">KU_S4_2022</strain>
        <tissue evidence="1">Muscle</tissue>
    </source>
</reference>
<dbReference type="AlphaFoldDB" id="A0A9Q0I931"/>
<name>A0A9Q0I931_9TELE</name>
<keyword evidence="2" id="KW-1185">Reference proteome</keyword>
<accession>A0A9Q0I931</accession>
<evidence type="ECO:0000313" key="1">
    <source>
        <dbReference type="EMBL" id="KAJ3589333.1"/>
    </source>
</evidence>
<proteinExistence type="predicted"/>
<dbReference type="OrthoDB" id="8715083at2759"/>
<evidence type="ECO:0000313" key="2">
    <source>
        <dbReference type="Proteomes" id="UP001148018"/>
    </source>
</evidence>
<gene>
    <name evidence="1" type="ORF">NHX12_010178</name>
</gene>
<sequence>MRIHLDVNSTREAREKLDLRVLTRAVVYEIHQYVEEGPQDDHYVSILYKILEDNFDLCSQLHRRCQFALAIASQVKAMAGHFRRSSGRNGDYPNKVFKLPFAFPSSGQGVCKEELEDGYCEYPDDIDDDDITFVCKLIPVDIKIQLD</sequence>
<dbReference type="Proteomes" id="UP001148018">
    <property type="component" value="Unassembled WGS sequence"/>
</dbReference>
<comment type="caution">
    <text evidence="1">The sequence shown here is derived from an EMBL/GenBank/DDBJ whole genome shotgun (WGS) entry which is preliminary data.</text>
</comment>
<organism evidence="1 2">
    <name type="scientific">Muraenolepis orangiensis</name>
    <name type="common">Patagonian moray cod</name>
    <dbReference type="NCBI Taxonomy" id="630683"/>
    <lineage>
        <taxon>Eukaryota</taxon>
        <taxon>Metazoa</taxon>
        <taxon>Chordata</taxon>
        <taxon>Craniata</taxon>
        <taxon>Vertebrata</taxon>
        <taxon>Euteleostomi</taxon>
        <taxon>Actinopterygii</taxon>
        <taxon>Neopterygii</taxon>
        <taxon>Teleostei</taxon>
        <taxon>Neoteleostei</taxon>
        <taxon>Acanthomorphata</taxon>
        <taxon>Zeiogadaria</taxon>
        <taxon>Gadariae</taxon>
        <taxon>Gadiformes</taxon>
        <taxon>Muraenolepidoidei</taxon>
        <taxon>Muraenolepididae</taxon>
        <taxon>Muraenolepis</taxon>
    </lineage>
</organism>
<dbReference type="EMBL" id="JANIIK010000115">
    <property type="protein sequence ID" value="KAJ3589333.1"/>
    <property type="molecule type" value="Genomic_DNA"/>
</dbReference>
<protein>
    <submittedName>
        <fullName evidence="1">Uncharacterized protein</fullName>
    </submittedName>
</protein>